<feature type="signal peptide" evidence="1">
    <location>
        <begin position="1"/>
        <end position="20"/>
    </location>
</feature>
<feature type="chain" id="PRO_5003282837" evidence="1">
    <location>
        <begin position="21"/>
        <end position="325"/>
    </location>
</feature>
<dbReference type="GeneID" id="302998414"/>
<dbReference type="EMBL" id="CP002631">
    <property type="protein sequence ID" value="AEB14161.1"/>
    <property type="molecule type" value="Genomic_DNA"/>
</dbReference>
<evidence type="ECO:0000313" key="2">
    <source>
        <dbReference type="EMBL" id="AEB14161.1"/>
    </source>
</evidence>
<dbReference type="eggNOG" id="ENOG50340W9">
    <property type="taxonomic scope" value="Bacteria"/>
</dbReference>
<dbReference type="HOGENOM" id="CLU_894126_0_0_12"/>
<proteinExistence type="predicted"/>
<sequence length="325" mass="38201">MNIKRFLLVVISVSCFFAYAQVPEKSEQKLDNAEVSIKFYDRTVYYPGDSENNPVYVYITVSNKGSSTLRFKIADDKMFSVDFIAFNVKKMQLPSTQGLIRKRTTNQTVYFREISLEPGEEYSFRENLKEYLEIKDPSIYYVELRFYPELYRNKNVNLTSNRLSLEIRPSPSAASSSALPVETNTVVVLQPEDISPDRVVEQTIVARQKSLWDQFFLYMDLEEMLKRDPSRGRKYNLVSADERADMLRSFKADLMLQRIDNDIVAIPSKFKIETTSYSQTEGTVKVIEWFKNDNFMERKRYTYYVRQRDGIWQIYDYTVDNLGTE</sequence>
<gene>
    <name evidence="2" type="ordered locus">Tresu_1253</name>
</gene>
<dbReference type="RefSeq" id="WP_013701448.1">
    <property type="nucleotide sequence ID" value="NC_015385.1"/>
</dbReference>
<keyword evidence="3" id="KW-1185">Reference proteome</keyword>
<reference evidence="3" key="2">
    <citation type="submission" date="2011-04" db="EMBL/GenBank/DDBJ databases">
        <title>The complete genome of chromosome of Treponema succinifaciens DSM 2489.</title>
        <authorList>
            <person name="Lucas S."/>
            <person name="Copeland A."/>
            <person name="Lapidus A."/>
            <person name="Bruce D."/>
            <person name="Goodwin L."/>
            <person name="Pitluck S."/>
            <person name="Peters L."/>
            <person name="Kyrpides N."/>
            <person name="Mavromatis K."/>
            <person name="Ivanova N."/>
            <person name="Ovchinnikova G."/>
            <person name="Teshima H."/>
            <person name="Detter J.C."/>
            <person name="Tapia R."/>
            <person name="Han C."/>
            <person name="Land M."/>
            <person name="Hauser L."/>
            <person name="Markowitz V."/>
            <person name="Cheng J.-F."/>
            <person name="Hugenholtz P."/>
            <person name="Woyke T."/>
            <person name="Wu D."/>
            <person name="Gronow S."/>
            <person name="Wellnitz S."/>
            <person name="Brambilla E."/>
            <person name="Klenk H.-P."/>
            <person name="Eisen J.A."/>
        </authorList>
    </citation>
    <scope>NUCLEOTIDE SEQUENCE [LARGE SCALE GENOMIC DNA]</scope>
    <source>
        <strain evidence="3">ATCC 33096 / DSM 2489 / 6091</strain>
    </source>
</reference>
<dbReference type="Proteomes" id="UP000006852">
    <property type="component" value="Chromosome"/>
</dbReference>
<keyword evidence="1" id="KW-0732">Signal</keyword>
<reference evidence="2 3" key="1">
    <citation type="journal article" date="2011" name="Stand. Genomic Sci.">
        <title>Complete genome sequence of Treponema succinifaciens type strain (6091).</title>
        <authorList>
            <person name="Han C."/>
            <person name="Gronow S."/>
            <person name="Teshima H."/>
            <person name="Lapidus A."/>
            <person name="Nolan M."/>
            <person name="Lucas S."/>
            <person name="Hammon N."/>
            <person name="Deshpande S."/>
            <person name="Cheng J.F."/>
            <person name="Zeytun A."/>
            <person name="Tapia R."/>
            <person name="Goodwin L."/>
            <person name="Pitluck S."/>
            <person name="Liolios K."/>
            <person name="Pagani I."/>
            <person name="Ivanova N."/>
            <person name="Mavromatis K."/>
            <person name="Mikhailova N."/>
            <person name="Huntemann M."/>
            <person name="Pati A."/>
            <person name="Chen A."/>
            <person name="Palaniappan K."/>
            <person name="Land M."/>
            <person name="Hauser L."/>
            <person name="Brambilla E.M."/>
            <person name="Rohde M."/>
            <person name="Goker M."/>
            <person name="Woyke T."/>
            <person name="Bristow J."/>
            <person name="Eisen J.A."/>
            <person name="Markowitz V."/>
            <person name="Hugenholtz P."/>
            <person name="Kyrpides N.C."/>
            <person name="Klenk H.P."/>
            <person name="Detter J.C."/>
        </authorList>
    </citation>
    <scope>NUCLEOTIDE SEQUENCE [LARGE SCALE GENOMIC DNA]</scope>
    <source>
        <strain evidence="3">ATCC 33096 / DSM 2489 / 6091</strain>
    </source>
</reference>
<evidence type="ECO:0000313" key="3">
    <source>
        <dbReference type="Proteomes" id="UP000006852"/>
    </source>
</evidence>
<dbReference type="STRING" id="869209.Tresu_1253"/>
<organism evidence="2 3">
    <name type="scientific">Treponema succinifaciens (strain ATCC 33096 / DSM 2489 / 6091)</name>
    <dbReference type="NCBI Taxonomy" id="869209"/>
    <lineage>
        <taxon>Bacteria</taxon>
        <taxon>Pseudomonadati</taxon>
        <taxon>Spirochaetota</taxon>
        <taxon>Spirochaetia</taxon>
        <taxon>Spirochaetales</taxon>
        <taxon>Treponemataceae</taxon>
        <taxon>Treponema</taxon>
    </lineage>
</organism>
<dbReference type="KEGG" id="tsu:Tresu_1253"/>
<accession>F2NRS5</accession>
<name>F2NRS5_TRES6</name>
<evidence type="ECO:0000256" key="1">
    <source>
        <dbReference type="SAM" id="SignalP"/>
    </source>
</evidence>
<dbReference type="AlphaFoldDB" id="F2NRS5"/>
<protein>
    <submittedName>
        <fullName evidence="2">Uncharacterized protein</fullName>
    </submittedName>
</protein>